<dbReference type="InterPro" id="IPR050484">
    <property type="entry name" value="Transf_Hexapept/Carb_Anhydrase"/>
</dbReference>
<organism evidence="1 2">
    <name type="scientific">Methylohalomonas lacus</name>
    <dbReference type="NCBI Taxonomy" id="398773"/>
    <lineage>
        <taxon>Bacteria</taxon>
        <taxon>Pseudomonadati</taxon>
        <taxon>Pseudomonadota</taxon>
        <taxon>Gammaproteobacteria</taxon>
        <taxon>Methylohalomonadales</taxon>
        <taxon>Methylohalomonadaceae</taxon>
        <taxon>Methylohalomonas</taxon>
    </lineage>
</organism>
<dbReference type="InterPro" id="IPR047324">
    <property type="entry name" value="LbH_gamma_CA-like"/>
</dbReference>
<sequence length="176" mass="18632">MALRSYHGKTPQLGKGAYVDDAALVIGDVVLGEDSSVWPMTVIRGDVNSVRIGARTNIQDNSVLHVTHDGKFSPGGYTLTVGDDVTAGHRVILHACTVGNRCLIGMGAIIMDGAVLEDDVMLAAGSLVPGGKRLAAGYLYMGSPVKQVRELNAEELESLRYSAEHYVEVKSAHQAG</sequence>
<dbReference type="CDD" id="cd04645">
    <property type="entry name" value="LbH_gamma_CA_like"/>
    <property type="match status" value="1"/>
</dbReference>
<dbReference type="InterPro" id="IPR011004">
    <property type="entry name" value="Trimer_LpxA-like_sf"/>
</dbReference>
<name>A0AAE3HLQ0_9GAMM</name>
<comment type="caution">
    <text evidence="1">The sequence shown here is derived from an EMBL/GenBank/DDBJ whole genome shotgun (WGS) entry which is preliminary data.</text>
</comment>
<dbReference type="EMBL" id="JANUCT010000008">
    <property type="protein sequence ID" value="MCS3903434.1"/>
    <property type="molecule type" value="Genomic_DNA"/>
</dbReference>
<gene>
    <name evidence="1" type="ORF">J2T55_001455</name>
</gene>
<dbReference type="PANTHER" id="PTHR13061">
    <property type="entry name" value="DYNACTIN SUBUNIT P25"/>
    <property type="match status" value="1"/>
</dbReference>
<proteinExistence type="predicted"/>
<dbReference type="InterPro" id="IPR001451">
    <property type="entry name" value="Hexapep"/>
</dbReference>
<keyword evidence="2" id="KW-1185">Reference proteome</keyword>
<evidence type="ECO:0000313" key="1">
    <source>
        <dbReference type="EMBL" id="MCS3903434.1"/>
    </source>
</evidence>
<evidence type="ECO:0000313" key="2">
    <source>
        <dbReference type="Proteomes" id="UP001204445"/>
    </source>
</evidence>
<dbReference type="PANTHER" id="PTHR13061:SF56">
    <property type="entry name" value="PROTEIN YRDA"/>
    <property type="match status" value="1"/>
</dbReference>
<dbReference type="SUPFAM" id="SSF51161">
    <property type="entry name" value="Trimeric LpxA-like enzymes"/>
    <property type="match status" value="1"/>
</dbReference>
<protein>
    <submittedName>
        <fullName evidence="1">Carbonic anhydrase/acetyltransferase-like protein (Isoleucine patch superfamily)</fullName>
    </submittedName>
</protein>
<dbReference type="Gene3D" id="2.160.10.10">
    <property type="entry name" value="Hexapeptide repeat proteins"/>
    <property type="match status" value="1"/>
</dbReference>
<dbReference type="AlphaFoldDB" id="A0AAE3HLQ0"/>
<reference evidence="1" key="1">
    <citation type="submission" date="2022-08" db="EMBL/GenBank/DDBJ databases">
        <title>Genomic Encyclopedia of Type Strains, Phase III (KMG-III): the genomes of soil and plant-associated and newly described type strains.</title>
        <authorList>
            <person name="Whitman W."/>
        </authorList>
    </citation>
    <scope>NUCLEOTIDE SEQUENCE</scope>
    <source>
        <strain evidence="1">HMT 1</strain>
    </source>
</reference>
<dbReference type="Proteomes" id="UP001204445">
    <property type="component" value="Unassembled WGS sequence"/>
</dbReference>
<accession>A0AAE3HLQ0</accession>
<dbReference type="RefSeq" id="WP_259055196.1">
    <property type="nucleotide sequence ID" value="NZ_JANUCT010000008.1"/>
</dbReference>
<dbReference type="Pfam" id="PF00132">
    <property type="entry name" value="Hexapep"/>
    <property type="match status" value="1"/>
</dbReference>